<protein>
    <recommendedName>
        <fullName evidence="2">DUF6534 domain-containing protein</fullName>
    </recommendedName>
</protein>
<accession>A0A0D2NPB8</accession>
<keyword evidence="1" id="KW-0472">Membrane</keyword>
<evidence type="ECO:0000259" key="2">
    <source>
        <dbReference type="Pfam" id="PF20152"/>
    </source>
</evidence>
<keyword evidence="1" id="KW-0812">Transmembrane</keyword>
<dbReference type="PANTHER" id="PTHR40465:SF1">
    <property type="entry name" value="DUF6534 DOMAIN-CONTAINING PROTEIN"/>
    <property type="match status" value="1"/>
</dbReference>
<dbReference type="InterPro" id="IPR045339">
    <property type="entry name" value="DUF6534"/>
</dbReference>
<feature type="domain" description="DUF6534" evidence="2">
    <location>
        <begin position="169"/>
        <end position="256"/>
    </location>
</feature>
<keyword evidence="1" id="KW-1133">Transmembrane helix</keyword>
<feature type="transmembrane region" description="Helical" evidence="1">
    <location>
        <begin position="18"/>
        <end position="40"/>
    </location>
</feature>
<dbReference type="Pfam" id="PF20152">
    <property type="entry name" value="DUF6534"/>
    <property type="match status" value="1"/>
</dbReference>
<dbReference type="AlphaFoldDB" id="A0A0D2NPB8"/>
<dbReference type="PANTHER" id="PTHR40465">
    <property type="entry name" value="CHROMOSOME 1, WHOLE GENOME SHOTGUN SEQUENCE"/>
    <property type="match status" value="1"/>
</dbReference>
<dbReference type="OrthoDB" id="2562493at2759"/>
<dbReference type="EMBL" id="KN817565">
    <property type="protein sequence ID" value="KJA20634.1"/>
    <property type="molecule type" value="Genomic_DNA"/>
</dbReference>
<evidence type="ECO:0000313" key="3">
    <source>
        <dbReference type="EMBL" id="KJA20634.1"/>
    </source>
</evidence>
<evidence type="ECO:0000256" key="1">
    <source>
        <dbReference type="SAM" id="Phobius"/>
    </source>
</evidence>
<organism evidence="3 4">
    <name type="scientific">Hypholoma sublateritium (strain FD-334 SS-4)</name>
    <dbReference type="NCBI Taxonomy" id="945553"/>
    <lineage>
        <taxon>Eukaryota</taxon>
        <taxon>Fungi</taxon>
        <taxon>Dikarya</taxon>
        <taxon>Basidiomycota</taxon>
        <taxon>Agaricomycotina</taxon>
        <taxon>Agaricomycetes</taxon>
        <taxon>Agaricomycetidae</taxon>
        <taxon>Agaricales</taxon>
        <taxon>Agaricineae</taxon>
        <taxon>Strophariaceae</taxon>
        <taxon>Hypholoma</taxon>
    </lineage>
</organism>
<keyword evidence="4" id="KW-1185">Reference proteome</keyword>
<feature type="transmembrane region" description="Helical" evidence="1">
    <location>
        <begin position="52"/>
        <end position="73"/>
    </location>
</feature>
<reference evidence="4" key="1">
    <citation type="submission" date="2014-04" db="EMBL/GenBank/DDBJ databases">
        <title>Evolutionary Origins and Diversification of the Mycorrhizal Mutualists.</title>
        <authorList>
            <consortium name="DOE Joint Genome Institute"/>
            <consortium name="Mycorrhizal Genomics Consortium"/>
            <person name="Kohler A."/>
            <person name="Kuo A."/>
            <person name="Nagy L.G."/>
            <person name="Floudas D."/>
            <person name="Copeland A."/>
            <person name="Barry K.W."/>
            <person name="Cichocki N."/>
            <person name="Veneault-Fourrey C."/>
            <person name="LaButti K."/>
            <person name="Lindquist E.A."/>
            <person name="Lipzen A."/>
            <person name="Lundell T."/>
            <person name="Morin E."/>
            <person name="Murat C."/>
            <person name="Riley R."/>
            <person name="Ohm R."/>
            <person name="Sun H."/>
            <person name="Tunlid A."/>
            <person name="Henrissat B."/>
            <person name="Grigoriev I.V."/>
            <person name="Hibbett D.S."/>
            <person name="Martin F."/>
        </authorList>
    </citation>
    <scope>NUCLEOTIDE SEQUENCE [LARGE SCALE GENOMIC DNA]</scope>
    <source>
        <strain evidence="4">FD-334 SS-4</strain>
    </source>
</reference>
<dbReference type="STRING" id="945553.A0A0D2NPB8"/>
<gene>
    <name evidence="3" type="ORF">HYPSUDRAFT_42945</name>
</gene>
<proteinExistence type="predicted"/>
<dbReference type="OMA" id="WRIKQFS"/>
<feature type="transmembrane region" description="Helical" evidence="1">
    <location>
        <begin position="123"/>
        <end position="146"/>
    </location>
</feature>
<name>A0A0D2NPB8_HYPSF</name>
<sequence>MTSAAAFVSKHELVLGPLVIGTVFNAFVYGICLIQFTRYWEHKSNDPVTLKLLVWWTFCLDTFHTCALIYMLWVYSVVHFADPNFLITALWPFSSTPIVTSLTSFPIQMYLSWRIKQFSKSNWAFASLVVLATAQASVGFSCSIGAYQNSDLATYSRLVPLVCAWQVLAVVADGSLTVFLWIYLSKSRTGQKRSDNVISRVISSSVETAAVGAFFCIMDLVAFTSLKNTNLHVVFAFPMGRIYTNTLLITLNSRSSLRAEFERPLISDIRLDQSVRTLMLDNFKYPISTSVVSPSCEDQ</sequence>
<evidence type="ECO:0000313" key="4">
    <source>
        <dbReference type="Proteomes" id="UP000054270"/>
    </source>
</evidence>
<dbReference type="Proteomes" id="UP000054270">
    <property type="component" value="Unassembled WGS sequence"/>
</dbReference>
<feature type="transmembrane region" description="Helical" evidence="1">
    <location>
        <begin position="158"/>
        <end position="184"/>
    </location>
</feature>
<feature type="transmembrane region" description="Helical" evidence="1">
    <location>
        <begin position="85"/>
        <end position="111"/>
    </location>
</feature>